<feature type="compositionally biased region" description="Basic and acidic residues" evidence="2">
    <location>
        <begin position="454"/>
        <end position="467"/>
    </location>
</feature>
<dbReference type="PANTHER" id="PTHR14332">
    <property type="entry name" value="DISRUPTED IN SCHIZOPHRENIA 1 PROTEIN"/>
    <property type="match status" value="1"/>
</dbReference>
<sequence length="1198" mass="128141">MFGGLEVKSKDGGSSGNNEPAPSRTASASASSFSFLQTDGNAAGSGSSELSASAAAPVSAFGFLTASSPADPPIAVNDASSGSQSGFSFLAAAAPAAAGEGSIDAVPAASSAAGSSFSFLGNSTTSSAADSVISNNEESVVDKPAAAAGASSFSFLASPASADANSNDDSSAAEQPSPSPAPPPATTQSDLLSVTNAALPTGAGISWSAPPIQTKRLKKKTGKTRVGTGNASHGSPSLAPLPVIPTTPMMQPPMPPVPPSPQSPPLKVKAERAHNSAEEFIREKQRSAIALAAERAMLEKSEGGSVSTPLSNEAASSVSTTAMQWKLSNNNSDENRTTTAASLQSSPNDETYKAAKAAAEEARKLENSPNIGGKSKFSLSGFFHRKTSSAAAGGDGSKGEMASYSSHGGVVGRGKDVSGTASEVRQGSAHGNTLPSTREEDNDTTSNAVGENFDAAKDAAREQREAEYQQQQMERQRQETEAAERHTIEQQRIEAENKARQQAEEEEEEEEQAKLLLAQQRQSPRQKLQSILQSFASTTKSSTELVSQLKLQHEQLSQDQLQSQKNQQLAQQAILHAESLQSKACEEEDFELADRLASVIEGHQREMREQCEIGKEIASAMERVERQKMEAVKGVARCFGEVFGELKKLEVEQVGRRKEDGTDVLDKFAATSKRLSAETDRLNNDLKHIERDEELVADEQKELEDQIAEGTKEFEEKCAVASEKLEEVNKRIEDLRKQLMEAEAEAATLNNELSTHKSSIDNVRNKFSRQLGRLEKKQQSVKESRAEWELEKSTIEKEKTAHEAVVQAHSEDLLTMDQLLKDIQSELSVAKSFEDIISHQFVEAVADGDASSLDSEVLKHEAAVDEANRNVLSAEAAIQSLQEELATIDIRLPILEAEKKAAACKRDFKAAGKASKEIKDALARKEQCEAELAGDALTRKECAKKELSNAVALLDEKKSIAAEKGREQGMKQMTVLKDKIRDLRSILKDFGVDVNSPDAVSVASVGAFVIKSQIHVLEASGEALGAKYGGWDDAAKNVVEDDTLQSAPTLDSTDEDAADNAITSEILEQYTALKEETAKIEAAIDNAAEEEDYEAAAELEEKLESVRAGIEALGVSPADLEDALVNGIKDNGQAEQDPSKPESPEDDIPESEDQNLATETESSKEKDETPPDIEDEKKVSDEVVNEDSAEVDIVKNED</sequence>
<feature type="region of interest" description="Disordered" evidence="2">
    <location>
        <begin position="1130"/>
        <end position="1198"/>
    </location>
</feature>
<dbReference type="PANTHER" id="PTHR14332:SF3">
    <property type="entry name" value="DISRUPTED IN SCHIZOPHRENIA 1 PROTEIN"/>
    <property type="match status" value="1"/>
</dbReference>
<feature type="compositionally biased region" description="Low complexity" evidence="2">
    <location>
        <begin position="159"/>
        <end position="176"/>
    </location>
</feature>
<keyword evidence="4" id="KW-1185">Reference proteome</keyword>
<comment type="caution">
    <text evidence="3">The sequence shown here is derived from an EMBL/GenBank/DDBJ whole genome shotgun (WGS) entry which is preliminary data.</text>
</comment>
<feature type="compositionally biased region" description="Basic and acidic residues" evidence="2">
    <location>
        <begin position="350"/>
        <end position="366"/>
    </location>
</feature>
<dbReference type="AlphaFoldDB" id="A0ABD3NIB7"/>
<accession>A0ABD3NIB7</accession>
<protein>
    <recommendedName>
        <fullName evidence="5">UVR domain-containing protein</fullName>
    </recommendedName>
</protein>
<dbReference type="Proteomes" id="UP001530400">
    <property type="component" value="Unassembled WGS sequence"/>
</dbReference>
<evidence type="ECO:0000256" key="2">
    <source>
        <dbReference type="SAM" id="MobiDB-lite"/>
    </source>
</evidence>
<feature type="compositionally biased region" description="Pro residues" evidence="2">
    <location>
        <begin position="242"/>
        <end position="264"/>
    </location>
</feature>
<feature type="compositionally biased region" description="Polar residues" evidence="2">
    <location>
        <begin position="186"/>
        <end position="198"/>
    </location>
</feature>
<feature type="compositionally biased region" description="Acidic residues" evidence="2">
    <location>
        <begin position="1144"/>
        <end position="1153"/>
    </location>
</feature>
<evidence type="ECO:0000313" key="4">
    <source>
        <dbReference type="Proteomes" id="UP001530400"/>
    </source>
</evidence>
<feature type="compositionally biased region" description="Basic and acidic residues" evidence="2">
    <location>
        <begin position="268"/>
        <end position="281"/>
    </location>
</feature>
<evidence type="ECO:0000256" key="1">
    <source>
        <dbReference type="SAM" id="Coils"/>
    </source>
</evidence>
<feature type="coiled-coil region" evidence="1">
    <location>
        <begin position="850"/>
        <end position="931"/>
    </location>
</feature>
<feature type="coiled-coil region" evidence="1">
    <location>
        <begin position="672"/>
        <end position="791"/>
    </location>
</feature>
<feature type="region of interest" description="Disordered" evidence="2">
    <location>
        <begin position="300"/>
        <end position="530"/>
    </location>
</feature>
<keyword evidence="1" id="KW-0175">Coiled coil</keyword>
<feature type="region of interest" description="Disordered" evidence="2">
    <location>
        <begin position="159"/>
        <end position="281"/>
    </location>
</feature>
<reference evidence="3 4" key="1">
    <citation type="submission" date="2024-10" db="EMBL/GenBank/DDBJ databases">
        <title>Updated reference genomes for cyclostephanoid diatoms.</title>
        <authorList>
            <person name="Roberts W.R."/>
            <person name="Alverson A.J."/>
        </authorList>
    </citation>
    <scope>NUCLEOTIDE SEQUENCE [LARGE SCALE GENOMIC DNA]</scope>
    <source>
        <strain evidence="3 4">AJA010-31</strain>
    </source>
</reference>
<evidence type="ECO:0000313" key="3">
    <source>
        <dbReference type="EMBL" id="KAL3774306.1"/>
    </source>
</evidence>
<organism evidence="3 4">
    <name type="scientific">Cyclotella atomus</name>
    <dbReference type="NCBI Taxonomy" id="382360"/>
    <lineage>
        <taxon>Eukaryota</taxon>
        <taxon>Sar</taxon>
        <taxon>Stramenopiles</taxon>
        <taxon>Ochrophyta</taxon>
        <taxon>Bacillariophyta</taxon>
        <taxon>Coscinodiscophyceae</taxon>
        <taxon>Thalassiosirophycidae</taxon>
        <taxon>Stephanodiscales</taxon>
        <taxon>Stephanodiscaceae</taxon>
        <taxon>Cyclotella</taxon>
    </lineage>
</organism>
<gene>
    <name evidence="3" type="ORF">ACHAWO_008133</name>
</gene>
<feature type="region of interest" description="Disordered" evidence="2">
    <location>
        <begin position="1"/>
        <end position="31"/>
    </location>
</feature>
<feature type="compositionally biased region" description="Polar residues" evidence="2">
    <location>
        <begin position="419"/>
        <end position="436"/>
    </location>
</feature>
<dbReference type="EMBL" id="JALLPJ020001200">
    <property type="protein sequence ID" value="KAL3774306.1"/>
    <property type="molecule type" value="Genomic_DNA"/>
</dbReference>
<proteinExistence type="predicted"/>
<feature type="compositionally biased region" description="Basic and acidic residues" evidence="2">
    <location>
        <begin position="474"/>
        <end position="503"/>
    </location>
</feature>
<feature type="compositionally biased region" description="Polar residues" evidence="2">
    <location>
        <begin position="304"/>
        <end position="349"/>
    </location>
</feature>
<feature type="compositionally biased region" description="Basic and acidic residues" evidence="2">
    <location>
        <begin position="1161"/>
        <end position="1181"/>
    </location>
</feature>
<evidence type="ECO:0008006" key="5">
    <source>
        <dbReference type="Google" id="ProtNLM"/>
    </source>
</evidence>
<dbReference type="InterPro" id="IPR026081">
    <property type="entry name" value="DISC1"/>
</dbReference>
<name>A0ABD3NIB7_9STRA</name>